<name>T2KJZ9_FORAG</name>
<dbReference type="EMBL" id="HG315671">
    <property type="protein sequence ID" value="CDF78768.1"/>
    <property type="molecule type" value="Genomic_DNA"/>
</dbReference>
<dbReference type="STRING" id="1347342.BN863_10560"/>
<sequence length="730" mass="82190">MTTNKKWKIGGLAFVLIILLILIFVPTVIKNYAINNSKTLLGRQIDIDKLKLNYFTGTVKVINFKLFEADETTNFISFDTLILDTEPYRYLSKELVVEQFYLKGLTVNVTQQDSIFNFDDLIAFHTSKVDTVQVEAPEETEPLKYNLNNLELKDAHFVFNDKNVDHITNIEDFSFIIPFIGWNQEEKSNADLKFNFENGGYFTSNLNVNPTDGEYDARITIHDLYLNSFYKYAAANANINSLNGHLNTDIKIEGNINDAVKSIASGRVSISDFEMTDNNDEKFLALKNFKTKLQKIDYANSSYIIDSLSLTESYTHFKLDSVTNNFFKIFKIEENATATQDTLAEQPIDTTQVTEEKTNLFYAINHFNVNRGVLDYSDNLTGEQFDYHLSDIQINSDSISSKSDWVNIYSDMVLNNRGTLKAKLGANPLDTNNAEIDISIEDFLLSDINIYSRYYLSHDILEGDFYYNTKTTIVDGELTSENKLLIKNAEVSNTAKGVNTLPLKFALFLLKDKNGDVKLDVPIGGNMNDPSVSIGKVVGTTLKNLIVKTVASPVKFLGGLVGGDPKDLEEIEFTYLDTIPTGKSIHQLDKLSSLEEKKDGLKIEMLHYVDLDLQKEAIALAELGQAFNTETKKDYTKDEKAFETYLQTKVGSDSISVKDAILKLSADINLDALAAQYNTLLIKNTEAYLKEKNTFTKIKVLAADPKAPGHTGSKSRFKITYDLLEADIPK</sequence>
<evidence type="ECO:0000313" key="3">
    <source>
        <dbReference type="Proteomes" id="UP000016160"/>
    </source>
</evidence>
<dbReference type="eggNOG" id="COG2982">
    <property type="taxonomic scope" value="Bacteria"/>
</dbReference>
<dbReference type="Proteomes" id="UP000016160">
    <property type="component" value="Chromosome"/>
</dbReference>
<keyword evidence="1" id="KW-1133">Transmembrane helix</keyword>
<evidence type="ECO:0008006" key="4">
    <source>
        <dbReference type="Google" id="ProtNLM"/>
    </source>
</evidence>
<reference evidence="2 3" key="1">
    <citation type="journal article" date="2013" name="Appl. Environ. Microbiol.">
        <title>The genome of the alga-associated marine flavobacterium Formosa agariphila KMM 3901T reveals a broad potential for degradation of algal polysaccharides.</title>
        <authorList>
            <person name="Mann A.J."/>
            <person name="Hahnke R.L."/>
            <person name="Huang S."/>
            <person name="Werner J."/>
            <person name="Xing P."/>
            <person name="Barbeyron T."/>
            <person name="Huettel B."/>
            <person name="Stueber K."/>
            <person name="Reinhardt R."/>
            <person name="Harder J."/>
            <person name="Gloeckner F.O."/>
            <person name="Amann R.I."/>
            <person name="Teeling H."/>
        </authorList>
    </citation>
    <scope>NUCLEOTIDE SEQUENCE [LARGE SCALE GENOMIC DNA]</scope>
    <source>
        <strain evidence="3">DSM 15362 / KCTC 12365 / LMG 23005 / KMM 3901</strain>
    </source>
</reference>
<dbReference type="PANTHER" id="PTHR30441">
    <property type="entry name" value="DUF748 DOMAIN-CONTAINING PROTEIN"/>
    <property type="match status" value="1"/>
</dbReference>
<dbReference type="GO" id="GO:0005886">
    <property type="term" value="C:plasma membrane"/>
    <property type="evidence" value="ECO:0007669"/>
    <property type="project" value="TreeGrafter"/>
</dbReference>
<dbReference type="OrthoDB" id="9806239at2"/>
<dbReference type="AlphaFoldDB" id="T2KJZ9"/>
<dbReference type="RefSeq" id="WP_038528247.1">
    <property type="nucleotide sequence ID" value="NZ_HG315671.1"/>
</dbReference>
<dbReference type="Pfam" id="PF05359">
    <property type="entry name" value="DUF748"/>
    <property type="match status" value="1"/>
</dbReference>
<dbReference type="GO" id="GO:0090313">
    <property type="term" value="P:regulation of protein targeting to membrane"/>
    <property type="evidence" value="ECO:0007669"/>
    <property type="project" value="TreeGrafter"/>
</dbReference>
<dbReference type="PATRIC" id="fig|1347342.6.peg.1066"/>
<dbReference type="InterPro" id="IPR008023">
    <property type="entry name" value="DUF748"/>
</dbReference>
<protein>
    <recommendedName>
        <fullName evidence="4">DUF748 domain-containing protein</fullName>
    </recommendedName>
</protein>
<gene>
    <name evidence="2" type="ORF">BN863_10560</name>
</gene>
<dbReference type="InterPro" id="IPR052894">
    <property type="entry name" value="AsmA-related"/>
</dbReference>
<accession>T2KJZ9</accession>
<keyword evidence="1" id="KW-0812">Transmembrane</keyword>
<dbReference type="PANTHER" id="PTHR30441:SF8">
    <property type="entry name" value="DUF748 DOMAIN-CONTAINING PROTEIN"/>
    <property type="match status" value="1"/>
</dbReference>
<keyword evidence="1" id="KW-0472">Membrane</keyword>
<evidence type="ECO:0000313" key="2">
    <source>
        <dbReference type="EMBL" id="CDF78768.1"/>
    </source>
</evidence>
<feature type="transmembrane region" description="Helical" evidence="1">
    <location>
        <begin position="12"/>
        <end position="29"/>
    </location>
</feature>
<organism evidence="2 3">
    <name type="scientific">Formosa agariphila (strain DSM 15362 / KCTC 12365 / LMG 23005 / KMM 3901 / M-2Alg 35-1)</name>
    <dbReference type="NCBI Taxonomy" id="1347342"/>
    <lineage>
        <taxon>Bacteria</taxon>
        <taxon>Pseudomonadati</taxon>
        <taxon>Bacteroidota</taxon>
        <taxon>Flavobacteriia</taxon>
        <taxon>Flavobacteriales</taxon>
        <taxon>Flavobacteriaceae</taxon>
        <taxon>Formosa</taxon>
    </lineage>
</organism>
<keyword evidence="3" id="KW-1185">Reference proteome</keyword>
<proteinExistence type="predicted"/>
<evidence type="ECO:0000256" key="1">
    <source>
        <dbReference type="SAM" id="Phobius"/>
    </source>
</evidence>
<dbReference type="HOGENOM" id="CLU_354824_0_0_10"/>